<comment type="caution">
    <text evidence="9">The sequence shown here is derived from an EMBL/GenBank/DDBJ whole genome shotgun (WGS) entry which is preliminary data.</text>
</comment>
<accession>A0A2T5I6Q9</accession>
<dbReference type="PRINTS" id="PR01590">
    <property type="entry name" value="HTHFIS"/>
</dbReference>
<name>A0A2T5I6Q9_9PROT</name>
<dbReference type="FunFam" id="3.40.50.300:FF:000006">
    <property type="entry name" value="DNA-binding transcriptional regulator NtrC"/>
    <property type="match status" value="1"/>
</dbReference>
<dbReference type="PROSITE" id="PS00676">
    <property type="entry name" value="SIGMA54_INTERACT_2"/>
    <property type="match status" value="1"/>
</dbReference>
<evidence type="ECO:0000256" key="4">
    <source>
        <dbReference type="ARBA" id="ARBA00023125"/>
    </source>
</evidence>
<dbReference type="InterPro" id="IPR011006">
    <property type="entry name" value="CheY-like_superfamily"/>
</dbReference>
<reference evidence="9 10" key="1">
    <citation type="submission" date="2018-04" db="EMBL/GenBank/DDBJ databases">
        <title>Active sludge and wastewater microbial communities from Klosterneuburg, Austria.</title>
        <authorList>
            <person name="Wagner M."/>
        </authorList>
    </citation>
    <scope>NUCLEOTIDE SEQUENCE [LARGE SCALE GENOMIC DNA]</scope>
    <source>
        <strain evidence="9 10">Nm4</strain>
    </source>
</reference>
<dbReference type="PROSITE" id="PS50110">
    <property type="entry name" value="RESPONSE_REGULATORY"/>
    <property type="match status" value="1"/>
</dbReference>
<dbReference type="AlphaFoldDB" id="A0A2T5I6Q9"/>
<evidence type="ECO:0000256" key="3">
    <source>
        <dbReference type="ARBA" id="ARBA00023015"/>
    </source>
</evidence>
<evidence type="ECO:0000256" key="5">
    <source>
        <dbReference type="ARBA" id="ARBA00023163"/>
    </source>
</evidence>
<protein>
    <submittedName>
        <fullName evidence="9">Two-component system response regulator PilR (NtrC family)</fullName>
    </submittedName>
</protein>
<dbReference type="InterPro" id="IPR025944">
    <property type="entry name" value="Sigma_54_int_dom_CS"/>
</dbReference>
<evidence type="ECO:0000259" key="8">
    <source>
        <dbReference type="PROSITE" id="PS50110"/>
    </source>
</evidence>
<keyword evidence="3" id="KW-0805">Transcription regulation</keyword>
<evidence type="ECO:0000256" key="6">
    <source>
        <dbReference type="PROSITE-ProRule" id="PRU00169"/>
    </source>
</evidence>
<dbReference type="GO" id="GO:0000160">
    <property type="term" value="P:phosphorelay signal transduction system"/>
    <property type="evidence" value="ECO:0007669"/>
    <property type="project" value="InterPro"/>
</dbReference>
<dbReference type="SMART" id="SM00382">
    <property type="entry name" value="AAA"/>
    <property type="match status" value="1"/>
</dbReference>
<dbReference type="Pfam" id="PF00072">
    <property type="entry name" value="Response_reg"/>
    <property type="match status" value="1"/>
</dbReference>
<evidence type="ECO:0000256" key="2">
    <source>
        <dbReference type="ARBA" id="ARBA00022840"/>
    </source>
</evidence>
<dbReference type="Pfam" id="PF00158">
    <property type="entry name" value="Sigma54_activat"/>
    <property type="match status" value="1"/>
</dbReference>
<dbReference type="InterPro" id="IPR009057">
    <property type="entry name" value="Homeodomain-like_sf"/>
</dbReference>
<dbReference type="CDD" id="cd00009">
    <property type="entry name" value="AAA"/>
    <property type="match status" value="1"/>
</dbReference>
<dbReference type="InterPro" id="IPR025943">
    <property type="entry name" value="Sigma_54_int_dom_ATP-bd_2"/>
</dbReference>
<feature type="modified residue" description="4-aspartylphosphate" evidence="6">
    <location>
        <position position="67"/>
    </location>
</feature>
<dbReference type="Gene3D" id="1.10.10.60">
    <property type="entry name" value="Homeodomain-like"/>
    <property type="match status" value="1"/>
</dbReference>
<dbReference type="InterPro" id="IPR002078">
    <property type="entry name" value="Sigma_54_int"/>
</dbReference>
<dbReference type="InterPro" id="IPR027417">
    <property type="entry name" value="P-loop_NTPase"/>
</dbReference>
<dbReference type="SUPFAM" id="SSF46689">
    <property type="entry name" value="Homeodomain-like"/>
    <property type="match status" value="1"/>
</dbReference>
<dbReference type="PROSITE" id="PS50045">
    <property type="entry name" value="SIGMA54_INTERACT_4"/>
    <property type="match status" value="1"/>
</dbReference>
<dbReference type="PANTHER" id="PTHR32071">
    <property type="entry name" value="TRANSCRIPTIONAL REGULATORY PROTEIN"/>
    <property type="match status" value="1"/>
</dbReference>
<dbReference type="EMBL" id="QAOL01000049">
    <property type="protein sequence ID" value="PTQ79503.1"/>
    <property type="molecule type" value="Genomic_DNA"/>
</dbReference>
<dbReference type="InterPro" id="IPR003593">
    <property type="entry name" value="AAA+_ATPase"/>
</dbReference>
<dbReference type="Proteomes" id="UP000244110">
    <property type="component" value="Unassembled WGS sequence"/>
</dbReference>
<keyword evidence="2" id="KW-0067">ATP-binding</keyword>
<keyword evidence="4" id="KW-0238">DNA-binding</keyword>
<dbReference type="SMART" id="SM00448">
    <property type="entry name" value="REC"/>
    <property type="match status" value="1"/>
</dbReference>
<keyword evidence="6" id="KW-0597">Phosphoprotein</keyword>
<feature type="domain" description="Sigma-54 factor interaction" evidence="7">
    <location>
        <begin position="153"/>
        <end position="382"/>
    </location>
</feature>
<dbReference type="Pfam" id="PF02954">
    <property type="entry name" value="HTH_8"/>
    <property type="match status" value="1"/>
</dbReference>
<dbReference type="Gene3D" id="3.40.50.300">
    <property type="entry name" value="P-loop containing nucleotide triphosphate hydrolases"/>
    <property type="match status" value="1"/>
</dbReference>
<keyword evidence="1" id="KW-0547">Nucleotide-binding</keyword>
<dbReference type="InterPro" id="IPR058031">
    <property type="entry name" value="AAA_lid_NorR"/>
</dbReference>
<dbReference type="PROSITE" id="PS00688">
    <property type="entry name" value="SIGMA54_INTERACT_3"/>
    <property type="match status" value="1"/>
</dbReference>
<proteinExistence type="predicted"/>
<dbReference type="Gene3D" id="1.10.8.60">
    <property type="match status" value="1"/>
</dbReference>
<dbReference type="InterPro" id="IPR002197">
    <property type="entry name" value="HTH_Fis"/>
</dbReference>
<gene>
    <name evidence="9" type="ORF">C8R28_104911</name>
</gene>
<dbReference type="SUPFAM" id="SSF52540">
    <property type="entry name" value="P-loop containing nucleoside triphosphate hydrolases"/>
    <property type="match status" value="1"/>
</dbReference>
<dbReference type="Pfam" id="PF25601">
    <property type="entry name" value="AAA_lid_14"/>
    <property type="match status" value="1"/>
</dbReference>
<dbReference type="Gene3D" id="3.40.50.2300">
    <property type="match status" value="1"/>
</dbReference>
<dbReference type="RefSeq" id="WP_107787919.1">
    <property type="nucleotide sequence ID" value="NZ_QAOL01000049.1"/>
</dbReference>
<dbReference type="GO" id="GO:0043565">
    <property type="term" value="F:sequence-specific DNA binding"/>
    <property type="evidence" value="ECO:0007669"/>
    <property type="project" value="InterPro"/>
</dbReference>
<evidence type="ECO:0000256" key="1">
    <source>
        <dbReference type="ARBA" id="ARBA00022741"/>
    </source>
</evidence>
<evidence type="ECO:0000313" key="9">
    <source>
        <dbReference type="EMBL" id="PTQ79503.1"/>
    </source>
</evidence>
<dbReference type="SUPFAM" id="SSF52172">
    <property type="entry name" value="CheY-like"/>
    <property type="match status" value="1"/>
</dbReference>
<evidence type="ECO:0000259" key="7">
    <source>
        <dbReference type="PROSITE" id="PS50045"/>
    </source>
</evidence>
<keyword evidence="5" id="KW-0804">Transcription</keyword>
<organism evidence="9 10">
    <name type="scientific">Nitrosomonas ureae</name>
    <dbReference type="NCBI Taxonomy" id="44577"/>
    <lineage>
        <taxon>Bacteria</taxon>
        <taxon>Pseudomonadati</taxon>
        <taxon>Pseudomonadota</taxon>
        <taxon>Betaproteobacteria</taxon>
        <taxon>Nitrosomonadales</taxon>
        <taxon>Nitrosomonadaceae</taxon>
        <taxon>Nitrosomonas</taxon>
    </lineage>
</organism>
<dbReference type="InterPro" id="IPR001789">
    <property type="entry name" value="Sig_transdc_resp-reg_receiver"/>
</dbReference>
<evidence type="ECO:0000313" key="10">
    <source>
        <dbReference type="Proteomes" id="UP000244110"/>
    </source>
</evidence>
<dbReference type="PANTHER" id="PTHR32071:SF100">
    <property type="entry name" value="RESPONSE REGULATOR PROTEIN PILR"/>
    <property type="match status" value="1"/>
</dbReference>
<dbReference type="GO" id="GO:0006355">
    <property type="term" value="P:regulation of DNA-templated transcription"/>
    <property type="evidence" value="ECO:0007669"/>
    <property type="project" value="InterPro"/>
</dbReference>
<dbReference type="GO" id="GO:0005524">
    <property type="term" value="F:ATP binding"/>
    <property type="evidence" value="ECO:0007669"/>
    <property type="project" value="UniProtKB-KW"/>
</dbReference>
<sequence>MSIDNERINLQKKTLSPRILVVDDEPDIIELLELTLARMGMEVSSATCIHDAKALLQSHSFQLCLTDMRLPDGNGLELVKYISQHFADVPTAVITAYGTTENAVAALKAGAFDYLPKPVSLKQLRDLVKSALSLPPVKIESAGQGEISQQRTLLGESESMRQLRVTIDKLSRSQAAVYISGESGSGKELAAKMIHERSARHKQPFVAVNCGAIPENLMESEFFGYKKGAFTGAEKDHDGFFLTAHGGTLFLDEVADLPLTMQVKLLRVIQEKQVRRIGDAQEKSIDVRIISATHKKLNHCVAMGQFRQDLYYRLNVIELNMPALREMREDIPLIAEAILEKHCQETNRPICHIKKDAMIMLKNYDFPGNVRELENVLERTLALCSDVDIGIEELQLPNQKLEATPNNDAAEVTQVPATAIQVRIDHNLPLQDYLDKLEKDSIIKALNESRYNRTKAAKTLGITVRSLRYRMERLGLND</sequence>
<feature type="domain" description="Response regulatory" evidence="8">
    <location>
        <begin position="18"/>
        <end position="132"/>
    </location>
</feature>